<gene>
    <name evidence="3" type="ORF">Sspor_04480</name>
</gene>
<sequence length="181" mass="19938">MLENVERELMLLSRHQVLARRERDPERLERSAYLLLSRIDTQGPMSIGQLAEAFGLDTSTVNRQTAALLRCGLAERVADPDGGMARKLRITAEGARRLAGDREVNQSCLARVVADWSPEEVRELEDVLVRLNRSAEALEGRHWPRTEDDAARAACHPQAAQESAAPASPDSTNPAPRAPAL</sequence>
<feature type="region of interest" description="Disordered" evidence="1">
    <location>
        <begin position="139"/>
        <end position="181"/>
    </location>
</feature>
<evidence type="ECO:0000259" key="2">
    <source>
        <dbReference type="PROSITE" id="PS50995"/>
    </source>
</evidence>
<dbReference type="PANTHER" id="PTHR39515:SF2">
    <property type="entry name" value="HTH-TYPE TRANSCRIPTIONAL REGULATOR RV0880"/>
    <property type="match status" value="1"/>
</dbReference>
<accession>A0ABQ3T3E0</accession>
<evidence type="ECO:0000313" key="3">
    <source>
        <dbReference type="EMBL" id="GHI74887.1"/>
    </source>
</evidence>
<feature type="compositionally biased region" description="Low complexity" evidence="1">
    <location>
        <begin position="152"/>
        <end position="169"/>
    </location>
</feature>
<dbReference type="PANTHER" id="PTHR39515">
    <property type="entry name" value="CONSERVED PROTEIN"/>
    <property type="match status" value="1"/>
</dbReference>
<reference evidence="4" key="1">
    <citation type="submission" date="2023-07" db="EMBL/GenBank/DDBJ databases">
        <title>Whole genome shotgun sequence of Streptomyces spororaveus NBRC 15456.</title>
        <authorList>
            <person name="Komaki H."/>
            <person name="Tamura T."/>
        </authorList>
    </citation>
    <scope>NUCLEOTIDE SEQUENCE [LARGE SCALE GENOMIC DNA]</scope>
    <source>
        <strain evidence="4">NBRC 15456</strain>
    </source>
</reference>
<dbReference type="Gene3D" id="1.10.10.10">
    <property type="entry name" value="Winged helix-like DNA-binding domain superfamily/Winged helix DNA-binding domain"/>
    <property type="match status" value="1"/>
</dbReference>
<comment type="caution">
    <text evidence="3">The sequence shown here is derived from an EMBL/GenBank/DDBJ whole genome shotgun (WGS) entry which is preliminary data.</text>
</comment>
<protein>
    <submittedName>
        <fullName evidence="3">Transcriptional regulator</fullName>
    </submittedName>
</protein>
<keyword evidence="4" id="KW-1185">Reference proteome</keyword>
<dbReference type="InterPro" id="IPR000835">
    <property type="entry name" value="HTH_MarR-typ"/>
</dbReference>
<evidence type="ECO:0000256" key="1">
    <source>
        <dbReference type="SAM" id="MobiDB-lite"/>
    </source>
</evidence>
<dbReference type="InterPro" id="IPR036390">
    <property type="entry name" value="WH_DNA-bd_sf"/>
</dbReference>
<organism evidence="3 4">
    <name type="scientific">Streptomyces spororaveus</name>
    <dbReference type="NCBI Taxonomy" id="284039"/>
    <lineage>
        <taxon>Bacteria</taxon>
        <taxon>Bacillati</taxon>
        <taxon>Actinomycetota</taxon>
        <taxon>Actinomycetes</taxon>
        <taxon>Kitasatosporales</taxon>
        <taxon>Streptomycetaceae</taxon>
        <taxon>Streptomyces</taxon>
    </lineage>
</organism>
<dbReference type="SUPFAM" id="SSF46785">
    <property type="entry name" value="Winged helix' DNA-binding domain"/>
    <property type="match status" value="1"/>
</dbReference>
<proteinExistence type="predicted"/>
<dbReference type="Pfam" id="PF01047">
    <property type="entry name" value="MarR"/>
    <property type="match status" value="1"/>
</dbReference>
<dbReference type="PROSITE" id="PS50995">
    <property type="entry name" value="HTH_MARR_2"/>
    <property type="match status" value="1"/>
</dbReference>
<feature type="domain" description="HTH marR-type" evidence="2">
    <location>
        <begin position="1"/>
        <end position="133"/>
    </location>
</feature>
<dbReference type="Proteomes" id="UP000608522">
    <property type="component" value="Unassembled WGS sequence"/>
</dbReference>
<dbReference type="InterPro" id="IPR052526">
    <property type="entry name" value="HTH-type_Bedaq_tolerance"/>
</dbReference>
<dbReference type="EMBL" id="BNED01000003">
    <property type="protein sequence ID" value="GHI74887.1"/>
    <property type="molecule type" value="Genomic_DNA"/>
</dbReference>
<dbReference type="InterPro" id="IPR036388">
    <property type="entry name" value="WH-like_DNA-bd_sf"/>
</dbReference>
<feature type="compositionally biased region" description="Basic and acidic residues" evidence="1">
    <location>
        <begin position="139"/>
        <end position="151"/>
    </location>
</feature>
<name>A0ABQ3T3E0_9ACTN</name>
<evidence type="ECO:0000313" key="4">
    <source>
        <dbReference type="Proteomes" id="UP000608522"/>
    </source>
</evidence>
<dbReference type="SMART" id="SM00347">
    <property type="entry name" value="HTH_MARR"/>
    <property type="match status" value="1"/>
</dbReference>